<sequence length="110" mass="11695">MIDHAHDLAAVFYGPDFAPLFRRVRPAADDLDVRLILGTVDGEVLEGRSIAATRTARFVAGQDVRADDKLVAVEDGGPGVPIGTVFRLLEAPQRVNDGLEVEALLSSATA</sequence>
<dbReference type="Proteomes" id="UP000265619">
    <property type="component" value="Unassembled WGS sequence"/>
</dbReference>
<evidence type="ECO:0000313" key="1">
    <source>
        <dbReference type="EMBL" id="RIX79121.1"/>
    </source>
</evidence>
<dbReference type="AlphaFoldDB" id="A0A9X8D4A0"/>
<comment type="caution">
    <text evidence="1">The sequence shown here is derived from an EMBL/GenBank/DDBJ whole genome shotgun (WGS) entry which is preliminary data.</text>
</comment>
<dbReference type="EMBL" id="QXMN01000017">
    <property type="protein sequence ID" value="RIX79121.1"/>
    <property type="molecule type" value="Genomic_DNA"/>
</dbReference>
<dbReference type="RefSeq" id="WP_119554406.1">
    <property type="nucleotide sequence ID" value="NZ_QXMN01000017.1"/>
</dbReference>
<organism evidence="1 2">
    <name type="scientific">Acidovorax cavernicola</name>
    <dbReference type="NCBI Taxonomy" id="1675792"/>
    <lineage>
        <taxon>Bacteria</taxon>
        <taxon>Pseudomonadati</taxon>
        <taxon>Pseudomonadota</taxon>
        <taxon>Betaproteobacteria</taxon>
        <taxon>Burkholderiales</taxon>
        <taxon>Comamonadaceae</taxon>
        <taxon>Acidovorax</taxon>
    </lineage>
</organism>
<reference evidence="1 2" key="1">
    <citation type="submission" date="2018-09" db="EMBL/GenBank/DDBJ databases">
        <title>Acidovorax cavernicola nov. sp. isolated from Gruta de las Maravillas (Aracena, Spain).</title>
        <authorList>
            <person name="Jurado V."/>
            <person name="Gutierrez-Patricio S."/>
            <person name="Gonzalez-Pimentel J.L."/>
            <person name="Miller A.Z."/>
            <person name="Laiz L."/>
            <person name="Saiz-Jimenez C."/>
        </authorList>
    </citation>
    <scope>NUCLEOTIDE SEQUENCE [LARGE SCALE GENOMIC DNA]</scope>
    <source>
        <strain evidence="1 2">1011MAR4D40.2</strain>
    </source>
</reference>
<gene>
    <name evidence="1" type="ORF">D3H34_15385</name>
</gene>
<dbReference type="OrthoDB" id="8909378at2"/>
<evidence type="ECO:0000313" key="2">
    <source>
        <dbReference type="Proteomes" id="UP000265619"/>
    </source>
</evidence>
<accession>A0A9X8D4A0</accession>
<name>A0A9X8D4A0_9BURK</name>
<proteinExistence type="predicted"/>
<protein>
    <submittedName>
        <fullName evidence="1">Uncharacterized protein</fullName>
    </submittedName>
</protein>
<keyword evidence="2" id="KW-1185">Reference proteome</keyword>